<dbReference type="AlphaFoldDB" id="A0A3D1JDC3"/>
<keyword evidence="13" id="KW-0479">Metal-binding</keyword>
<dbReference type="GO" id="GO:0004356">
    <property type="term" value="F:glutamine synthetase activity"/>
    <property type="evidence" value="ECO:0007669"/>
    <property type="project" value="UniProtKB-EC"/>
</dbReference>
<feature type="binding site" evidence="11">
    <location>
        <begin position="264"/>
        <end position="265"/>
    </location>
    <ligand>
        <name>L-glutamate</name>
        <dbReference type="ChEBI" id="CHEBI:29985"/>
    </ligand>
</feature>
<feature type="binding site" evidence="13">
    <location>
        <position position="130"/>
    </location>
    <ligand>
        <name>Mg(2+)</name>
        <dbReference type="ChEBI" id="CHEBI:18420"/>
        <label>1</label>
    </ligand>
</feature>
<feature type="binding site" evidence="11">
    <location>
        <position position="361"/>
    </location>
    <ligand>
        <name>L-glutamate</name>
        <dbReference type="ChEBI" id="CHEBI:29985"/>
    </ligand>
</feature>
<dbReference type="InterPro" id="IPR027302">
    <property type="entry name" value="Gln_synth_N_conserv_site"/>
</dbReference>
<dbReference type="InterPro" id="IPR008147">
    <property type="entry name" value="Gln_synt_N"/>
</dbReference>
<comment type="caution">
    <text evidence="20">The sequence shown here is derived from an EMBL/GenBank/DDBJ whole genome shotgun (WGS) entry which is preliminary data.</text>
</comment>
<dbReference type="GO" id="GO:0016020">
    <property type="term" value="C:membrane"/>
    <property type="evidence" value="ECO:0007669"/>
    <property type="project" value="TreeGrafter"/>
</dbReference>
<dbReference type="PANTHER" id="PTHR43407">
    <property type="entry name" value="GLUTAMINE SYNTHETASE"/>
    <property type="match status" value="1"/>
</dbReference>
<dbReference type="PROSITE" id="PS00180">
    <property type="entry name" value="GLNA_1"/>
    <property type="match status" value="1"/>
</dbReference>
<name>A0A3D1JDC3_9CHLR</name>
<evidence type="ECO:0000256" key="4">
    <source>
        <dbReference type="ARBA" id="ARBA00012937"/>
    </source>
</evidence>
<proteinExistence type="inferred from homology"/>
<evidence type="ECO:0000256" key="5">
    <source>
        <dbReference type="ARBA" id="ARBA00021364"/>
    </source>
</evidence>
<keyword evidence="8 12" id="KW-0547">Nucleotide-binding</keyword>
<evidence type="ECO:0000256" key="17">
    <source>
        <dbReference type="RuleBase" id="RU004356"/>
    </source>
</evidence>
<dbReference type="SMART" id="SM01230">
    <property type="entry name" value="Gln-synt_C"/>
    <property type="match status" value="1"/>
</dbReference>
<dbReference type="EMBL" id="DPBP01000007">
    <property type="protein sequence ID" value="HCE16579.1"/>
    <property type="molecule type" value="Genomic_DNA"/>
</dbReference>
<evidence type="ECO:0000256" key="16">
    <source>
        <dbReference type="RuleBase" id="RU000384"/>
    </source>
</evidence>
<dbReference type="GO" id="GO:0005737">
    <property type="term" value="C:cytoplasm"/>
    <property type="evidence" value="ECO:0007669"/>
    <property type="project" value="UniProtKB-SubCell"/>
</dbReference>
<feature type="binding site" evidence="12">
    <location>
        <position position="340"/>
    </location>
    <ligand>
        <name>ATP</name>
        <dbReference type="ChEBI" id="CHEBI:30616"/>
    </ligand>
</feature>
<evidence type="ECO:0000256" key="14">
    <source>
        <dbReference type="PIRSR" id="PIRSR604809-50"/>
    </source>
</evidence>
<evidence type="ECO:0000313" key="21">
    <source>
        <dbReference type="Proteomes" id="UP000264141"/>
    </source>
</evidence>
<evidence type="ECO:0000256" key="15">
    <source>
        <dbReference type="PROSITE-ProRule" id="PRU01330"/>
    </source>
</evidence>
<feature type="binding site" evidence="11">
    <location>
        <position position="328"/>
    </location>
    <ligand>
        <name>L-glutamate</name>
        <dbReference type="ChEBI" id="CHEBI:29985"/>
    </ligand>
</feature>
<evidence type="ECO:0000256" key="10">
    <source>
        <dbReference type="ARBA" id="ARBA00049436"/>
    </source>
</evidence>
<feature type="binding site" evidence="12">
    <location>
        <position position="354"/>
    </location>
    <ligand>
        <name>ATP</name>
        <dbReference type="ChEBI" id="CHEBI:30616"/>
    </ligand>
</feature>
<feature type="binding site" evidence="12">
    <location>
        <begin position="271"/>
        <end position="273"/>
    </location>
    <ligand>
        <name>ATP</name>
        <dbReference type="ChEBI" id="CHEBI:30616"/>
    </ligand>
</feature>
<comment type="similarity">
    <text evidence="2 15 16">Belongs to the glutamine synthetase family.</text>
</comment>
<comment type="subcellular location">
    <subcellularLocation>
        <location evidence="1">Cytoplasm</location>
    </subcellularLocation>
</comment>
<feature type="binding site" evidence="11">
    <location>
        <position position="322"/>
    </location>
    <ligand>
        <name>L-glutamate</name>
        <dbReference type="ChEBI" id="CHEBI:29985"/>
    </ligand>
</feature>
<evidence type="ECO:0000256" key="8">
    <source>
        <dbReference type="ARBA" id="ARBA00022741"/>
    </source>
</evidence>
<evidence type="ECO:0000256" key="6">
    <source>
        <dbReference type="ARBA" id="ARBA00022490"/>
    </source>
</evidence>
<dbReference type="OrthoDB" id="9807095at2"/>
<evidence type="ECO:0000256" key="1">
    <source>
        <dbReference type="ARBA" id="ARBA00004496"/>
    </source>
</evidence>
<organism evidence="20 21">
    <name type="scientific">Anaerolinea thermolimosa</name>
    <dbReference type="NCBI Taxonomy" id="229919"/>
    <lineage>
        <taxon>Bacteria</taxon>
        <taxon>Bacillati</taxon>
        <taxon>Chloroflexota</taxon>
        <taxon>Anaerolineae</taxon>
        <taxon>Anaerolineales</taxon>
        <taxon>Anaerolineaceae</taxon>
        <taxon>Anaerolinea</taxon>
    </lineage>
</organism>
<comment type="catalytic activity">
    <reaction evidence="10 17">
        <text>L-glutamate + NH4(+) + ATP = L-glutamine + ADP + phosphate + H(+)</text>
        <dbReference type="Rhea" id="RHEA:16169"/>
        <dbReference type="ChEBI" id="CHEBI:15378"/>
        <dbReference type="ChEBI" id="CHEBI:28938"/>
        <dbReference type="ChEBI" id="CHEBI:29985"/>
        <dbReference type="ChEBI" id="CHEBI:30616"/>
        <dbReference type="ChEBI" id="CHEBI:43474"/>
        <dbReference type="ChEBI" id="CHEBI:58359"/>
        <dbReference type="ChEBI" id="CHEBI:456216"/>
        <dbReference type="EC" id="6.3.1.2"/>
    </reaction>
</comment>
<feature type="binding site" evidence="13">
    <location>
        <position position="212"/>
    </location>
    <ligand>
        <name>Mg(2+)</name>
        <dbReference type="ChEBI" id="CHEBI:18420"/>
        <label>1</label>
    </ligand>
</feature>
<dbReference type="GO" id="GO:0046872">
    <property type="term" value="F:metal ion binding"/>
    <property type="evidence" value="ECO:0007669"/>
    <property type="project" value="UniProtKB-KW"/>
</dbReference>
<keyword evidence="7 17" id="KW-0436">Ligase</keyword>
<keyword evidence="14" id="KW-0597">Phosphoprotein</keyword>
<dbReference type="InterPro" id="IPR008146">
    <property type="entry name" value="Gln_synth_cat_dom"/>
</dbReference>
<evidence type="ECO:0000256" key="7">
    <source>
        <dbReference type="ARBA" id="ARBA00022598"/>
    </source>
</evidence>
<dbReference type="InterPro" id="IPR014746">
    <property type="entry name" value="Gln_synth/guanido_kin_cat_dom"/>
</dbReference>
<feature type="binding site" evidence="13">
    <location>
        <position position="132"/>
    </location>
    <ligand>
        <name>Mg(2+)</name>
        <dbReference type="ChEBI" id="CHEBI:18420"/>
        <label>1</label>
    </ligand>
</feature>
<evidence type="ECO:0000256" key="12">
    <source>
        <dbReference type="PIRSR" id="PIRSR604809-2"/>
    </source>
</evidence>
<dbReference type="GO" id="GO:0005524">
    <property type="term" value="F:ATP binding"/>
    <property type="evidence" value="ECO:0007669"/>
    <property type="project" value="UniProtKB-KW"/>
</dbReference>
<dbReference type="STRING" id="229919.GCA_001050195_02022"/>
<dbReference type="RefSeq" id="WP_062193067.1">
    <property type="nucleotide sequence ID" value="NZ_DF967965.1"/>
</dbReference>
<dbReference type="PANTHER" id="PTHR43407:SF1">
    <property type="entry name" value="LENGSIN"/>
    <property type="match status" value="1"/>
</dbReference>
<dbReference type="Proteomes" id="UP000264141">
    <property type="component" value="Unassembled WGS sequence"/>
</dbReference>
<feature type="domain" description="GS catalytic" evidence="19">
    <location>
        <begin position="105"/>
        <end position="471"/>
    </location>
</feature>
<dbReference type="Pfam" id="PF00120">
    <property type="entry name" value="Gln-synt_C"/>
    <property type="match status" value="1"/>
</dbReference>
<dbReference type="GO" id="GO:0006542">
    <property type="term" value="P:glutamine biosynthetic process"/>
    <property type="evidence" value="ECO:0007669"/>
    <property type="project" value="InterPro"/>
</dbReference>
<accession>A0A3D1JDC3</accession>
<dbReference type="PROSITE" id="PS00181">
    <property type="entry name" value="GLNA_ATP"/>
    <property type="match status" value="1"/>
</dbReference>
<gene>
    <name evidence="20" type="primary">glnA</name>
    <name evidence="20" type="ORF">DEQ80_01840</name>
</gene>
<dbReference type="PROSITE" id="PS51986">
    <property type="entry name" value="GS_BETA_GRASP"/>
    <property type="match status" value="1"/>
</dbReference>
<evidence type="ECO:0000259" key="18">
    <source>
        <dbReference type="PROSITE" id="PS51986"/>
    </source>
</evidence>
<feature type="binding site" evidence="12">
    <location>
        <position position="207"/>
    </location>
    <ligand>
        <name>ATP</name>
        <dbReference type="ChEBI" id="CHEBI:30616"/>
    </ligand>
</feature>
<comment type="cofactor">
    <cofactor evidence="13">
        <name>Mg(2+)</name>
        <dbReference type="ChEBI" id="CHEBI:18420"/>
    </cofactor>
    <text evidence="13">Binds 2 Mg(2+) ions per subunit.</text>
</comment>
<evidence type="ECO:0000313" key="20">
    <source>
        <dbReference type="EMBL" id="HCE16579.1"/>
    </source>
</evidence>
<feature type="domain" description="GS beta-grasp" evidence="18">
    <location>
        <begin position="13"/>
        <end position="97"/>
    </location>
</feature>
<feature type="binding site" evidence="13">
    <location>
        <position position="359"/>
    </location>
    <ligand>
        <name>Mg(2+)</name>
        <dbReference type="ChEBI" id="CHEBI:18420"/>
        <label>1</label>
    </ligand>
</feature>
<evidence type="ECO:0000256" key="3">
    <source>
        <dbReference type="ARBA" id="ARBA00011354"/>
    </source>
</evidence>
<dbReference type="SUPFAM" id="SSF55931">
    <property type="entry name" value="Glutamine synthetase/guanido kinase"/>
    <property type="match status" value="1"/>
</dbReference>
<evidence type="ECO:0000259" key="19">
    <source>
        <dbReference type="PROSITE" id="PS51987"/>
    </source>
</evidence>
<dbReference type="PROSITE" id="PS51987">
    <property type="entry name" value="GS_CATALYTIC"/>
    <property type="match status" value="1"/>
</dbReference>
<dbReference type="Gene3D" id="3.30.590.10">
    <property type="entry name" value="Glutamine synthetase/guanido kinase, catalytic domain"/>
    <property type="match status" value="1"/>
</dbReference>
<comment type="subunit">
    <text evidence="3">Oligomer of 12 subunits arranged in the form of two hexagons.</text>
</comment>
<dbReference type="Pfam" id="PF03951">
    <property type="entry name" value="Gln-synt_N"/>
    <property type="match status" value="1"/>
</dbReference>
<feature type="binding site" evidence="13">
    <location>
        <position position="269"/>
    </location>
    <ligand>
        <name>Mg(2+)</name>
        <dbReference type="ChEBI" id="CHEBI:18420"/>
        <label>1</label>
    </ligand>
</feature>
<keyword evidence="13" id="KW-0460">Magnesium</keyword>
<dbReference type="InterPro" id="IPR027303">
    <property type="entry name" value="Gln_synth_gly_rich_site"/>
</dbReference>
<dbReference type="SUPFAM" id="SSF54368">
    <property type="entry name" value="Glutamine synthetase, N-terminal domain"/>
    <property type="match status" value="1"/>
</dbReference>
<dbReference type="InterPro" id="IPR036651">
    <property type="entry name" value="Gln_synt_N_sf"/>
</dbReference>
<evidence type="ECO:0000256" key="13">
    <source>
        <dbReference type="PIRSR" id="PIRSR604809-3"/>
    </source>
</evidence>
<keyword evidence="6" id="KW-0963">Cytoplasm</keyword>
<evidence type="ECO:0000256" key="11">
    <source>
        <dbReference type="PIRSR" id="PIRSR604809-1"/>
    </source>
</evidence>
<sequence length="471" mass="53102">MATTVADIMKMKKDIQMVDLRFTDMPGTWQHFTITARELTESLFEEGIGFDGSSIRGFKEIHESDMLLMLDPSTAFIDPVLEVPTLAITCDIYDPVTRQPYSRDPRYVARKAEAYLKQTGIATTSFWGPEPEFFLFNDVRYGGGTNSSFYFIDSNEGWWKSGEDLRPNLGAQIQPKRGYFPVPPADTLQDVRSRIVLALEKVGVEVEVHHHEVATAGQAEIDMRFNTLVRMADNVMVYKYIVKNVARQNGLTATFMPKPIFGDNGSGMHVHQSLWNDSVNLFYDPAGYASLSDMAKYYIGGLLKHAPALLAIVAPTTNSYRRLVPGYEAPVNLAYSQRNRSAICRIPVYSKSPKAKRVEFRAPDPSANPYLTFAALLMAGLDGIQNRIDPGEPADKDLYELPPDEAKQIKQVPGSLSDVLKALEQDHEFLLKGDVFTTDLLEAYIAYKYDNEVDPIRMRPHPYEFTLYYDV</sequence>
<evidence type="ECO:0000256" key="9">
    <source>
        <dbReference type="ARBA" id="ARBA00022840"/>
    </source>
</evidence>
<protein>
    <recommendedName>
        <fullName evidence="5 17">Glutamine synthetase</fullName>
        <ecNumber evidence="4 17">6.3.1.2</ecNumber>
    </recommendedName>
</protein>
<reference evidence="20 21" key="1">
    <citation type="journal article" date="2018" name="Nat. Biotechnol.">
        <title>A standardized bacterial taxonomy based on genome phylogeny substantially revises the tree of life.</title>
        <authorList>
            <person name="Parks D.H."/>
            <person name="Chuvochina M."/>
            <person name="Waite D.W."/>
            <person name="Rinke C."/>
            <person name="Skarshewski A."/>
            <person name="Chaumeil P.A."/>
            <person name="Hugenholtz P."/>
        </authorList>
    </citation>
    <scope>NUCLEOTIDE SEQUENCE [LARGE SCALE GENOMIC DNA]</scope>
    <source>
        <strain evidence="20">UBA8781</strain>
    </source>
</reference>
<feature type="binding site" evidence="13">
    <location>
        <position position="220"/>
    </location>
    <ligand>
        <name>Mg(2+)</name>
        <dbReference type="ChEBI" id="CHEBI:18420"/>
        <label>1</label>
    </ligand>
</feature>
<dbReference type="FunFam" id="3.30.590.10:FF:000001">
    <property type="entry name" value="Glutamine synthetase"/>
    <property type="match status" value="1"/>
</dbReference>
<dbReference type="EC" id="6.3.1.2" evidence="4 17"/>
<dbReference type="Gene3D" id="3.10.20.70">
    <property type="entry name" value="Glutamine synthetase, N-terminal domain"/>
    <property type="match status" value="1"/>
</dbReference>
<feature type="binding site" evidence="11">
    <location>
        <position position="340"/>
    </location>
    <ligand>
        <name>L-glutamate</name>
        <dbReference type="ChEBI" id="CHEBI:29985"/>
    </ligand>
</feature>
<keyword evidence="9 12" id="KW-0067">ATP-binding</keyword>
<dbReference type="InterPro" id="IPR004809">
    <property type="entry name" value="Gln_synth_I"/>
</dbReference>
<dbReference type="GO" id="GO:0019740">
    <property type="term" value="P:nitrogen utilization"/>
    <property type="evidence" value="ECO:0007669"/>
    <property type="project" value="TreeGrafter"/>
</dbReference>
<dbReference type="NCBIfam" id="TIGR00653">
    <property type="entry name" value="GlnA"/>
    <property type="match status" value="1"/>
</dbReference>
<feature type="modified residue" description="O-AMP-tyrosine" evidence="14">
    <location>
        <position position="399"/>
    </location>
</feature>
<evidence type="ECO:0000256" key="2">
    <source>
        <dbReference type="ARBA" id="ARBA00009897"/>
    </source>
</evidence>